<accession>A0ABQ6BNB0</accession>
<reference evidence="2" key="1">
    <citation type="journal article" date="2019" name="Int. J. Syst. Evol. Microbiol.">
        <title>The Global Catalogue of Microorganisms (GCM) 10K type strain sequencing project: providing services to taxonomists for standard genome sequencing and annotation.</title>
        <authorList>
            <consortium name="The Broad Institute Genomics Platform"/>
            <consortium name="The Broad Institute Genome Sequencing Center for Infectious Disease"/>
            <person name="Wu L."/>
            <person name="Ma J."/>
        </authorList>
    </citation>
    <scope>NUCLEOTIDE SEQUENCE [LARGE SCALE GENOMIC DNA]</scope>
    <source>
        <strain evidence="2">NBRC 110107</strain>
    </source>
</reference>
<protein>
    <submittedName>
        <fullName evidence="1">Uncharacterized protein</fullName>
    </submittedName>
</protein>
<comment type="caution">
    <text evidence="1">The sequence shown here is derived from an EMBL/GenBank/DDBJ whole genome shotgun (WGS) entry which is preliminary data.</text>
</comment>
<sequence length="88" mass="10223">MSDQKASPWEGLNLPRACLAWVKEVDRIMLDELCISLSDAGADRADVLRYWKFDESPADFVDWFGEKYDLITREQWDPFGIVSRAIRP</sequence>
<keyword evidence="2" id="KW-1185">Reference proteome</keyword>
<gene>
    <name evidence="1" type="ORF">GCM10007859_26740</name>
</gene>
<name>A0ABQ6BNB0_9CAUL</name>
<organism evidence="1 2">
    <name type="scientific">Brevundimonas denitrificans</name>
    <dbReference type="NCBI Taxonomy" id="1443434"/>
    <lineage>
        <taxon>Bacteria</taxon>
        <taxon>Pseudomonadati</taxon>
        <taxon>Pseudomonadota</taxon>
        <taxon>Alphaproteobacteria</taxon>
        <taxon>Caulobacterales</taxon>
        <taxon>Caulobacteraceae</taxon>
        <taxon>Brevundimonas</taxon>
    </lineage>
</organism>
<proteinExistence type="predicted"/>
<dbReference type="EMBL" id="BSOY01000087">
    <property type="protein sequence ID" value="GLS02645.1"/>
    <property type="molecule type" value="Genomic_DNA"/>
</dbReference>
<evidence type="ECO:0000313" key="1">
    <source>
        <dbReference type="EMBL" id="GLS02645.1"/>
    </source>
</evidence>
<evidence type="ECO:0000313" key="2">
    <source>
        <dbReference type="Proteomes" id="UP001156921"/>
    </source>
</evidence>
<dbReference type="Proteomes" id="UP001156921">
    <property type="component" value="Unassembled WGS sequence"/>
</dbReference>
<dbReference type="RefSeq" id="WP_284223521.1">
    <property type="nucleotide sequence ID" value="NZ_BSOY01000087.1"/>
</dbReference>